<dbReference type="GO" id="GO:0008270">
    <property type="term" value="F:zinc ion binding"/>
    <property type="evidence" value="ECO:0007669"/>
    <property type="project" value="UniProtKB-KW"/>
</dbReference>
<dbReference type="InterPro" id="IPR036397">
    <property type="entry name" value="RNaseH_sf"/>
</dbReference>
<dbReference type="SUPFAM" id="SSF53098">
    <property type="entry name" value="Ribonuclease H-like"/>
    <property type="match status" value="1"/>
</dbReference>
<evidence type="ECO:0000256" key="6">
    <source>
        <dbReference type="ARBA" id="ARBA00022750"/>
    </source>
</evidence>
<dbReference type="Gene3D" id="3.30.70.270">
    <property type="match status" value="2"/>
</dbReference>
<dbReference type="InterPro" id="IPR005162">
    <property type="entry name" value="Retrotrans_gag_dom"/>
</dbReference>
<dbReference type="InterPro" id="IPR043128">
    <property type="entry name" value="Rev_trsase/Diguanyl_cyclase"/>
</dbReference>
<dbReference type="GO" id="GO:0006310">
    <property type="term" value="P:DNA recombination"/>
    <property type="evidence" value="ECO:0007669"/>
    <property type="project" value="UniProtKB-KW"/>
</dbReference>
<dbReference type="Gene3D" id="4.10.60.10">
    <property type="entry name" value="Zinc finger, CCHC-type"/>
    <property type="match status" value="1"/>
</dbReference>
<keyword evidence="13" id="KW-0238">DNA-binding</keyword>
<evidence type="ECO:0000256" key="16">
    <source>
        <dbReference type="SAM" id="MobiDB-lite"/>
    </source>
</evidence>
<dbReference type="InterPro" id="IPR000477">
    <property type="entry name" value="RT_dom"/>
</dbReference>
<dbReference type="InterPro" id="IPR041588">
    <property type="entry name" value="Integrase_H2C2"/>
</dbReference>
<dbReference type="Proteomes" id="UP000288805">
    <property type="component" value="Unassembled WGS sequence"/>
</dbReference>
<keyword evidence="4" id="KW-0540">Nuclease</keyword>
<dbReference type="GO" id="GO:0006508">
    <property type="term" value="P:proteolysis"/>
    <property type="evidence" value="ECO:0007669"/>
    <property type="project" value="UniProtKB-KW"/>
</dbReference>
<accession>A0A438K021</accession>
<dbReference type="GO" id="GO:0003964">
    <property type="term" value="F:RNA-directed DNA polymerase activity"/>
    <property type="evidence" value="ECO:0007669"/>
    <property type="project" value="UniProtKB-KW"/>
</dbReference>
<dbReference type="Pfam" id="PF24626">
    <property type="entry name" value="SH3_Tf2-1"/>
    <property type="match status" value="1"/>
</dbReference>
<dbReference type="FunFam" id="3.10.10.10:FF:000007">
    <property type="entry name" value="Retrovirus-related Pol polyprotein from transposon 17.6-like Protein"/>
    <property type="match status" value="1"/>
</dbReference>
<evidence type="ECO:0000256" key="7">
    <source>
        <dbReference type="ARBA" id="ARBA00022759"/>
    </source>
</evidence>
<evidence type="ECO:0000256" key="14">
    <source>
        <dbReference type="ARBA" id="ARBA00023172"/>
    </source>
</evidence>
<keyword evidence="10" id="KW-0229">DNA integration</keyword>
<dbReference type="Gene3D" id="1.10.340.70">
    <property type="match status" value="1"/>
</dbReference>
<dbReference type="GO" id="GO:0003887">
    <property type="term" value="F:DNA-directed DNA polymerase activity"/>
    <property type="evidence" value="ECO:0007669"/>
    <property type="project" value="UniProtKB-KW"/>
</dbReference>
<dbReference type="InterPro" id="IPR041373">
    <property type="entry name" value="RT_RNaseH"/>
</dbReference>
<dbReference type="InterPro" id="IPR012337">
    <property type="entry name" value="RNaseH-like_sf"/>
</dbReference>
<dbReference type="PANTHER" id="PTHR37984">
    <property type="entry name" value="PROTEIN CBG26694"/>
    <property type="match status" value="1"/>
</dbReference>
<dbReference type="Gene3D" id="3.30.420.10">
    <property type="entry name" value="Ribonuclease H-like superfamily/Ribonuclease H"/>
    <property type="match status" value="1"/>
</dbReference>
<evidence type="ECO:0000259" key="18">
    <source>
        <dbReference type="PROSITE" id="PS50878"/>
    </source>
</evidence>
<dbReference type="EMBL" id="QGNW01000021">
    <property type="protein sequence ID" value="RVX14555.1"/>
    <property type="molecule type" value="Genomic_DNA"/>
</dbReference>
<proteinExistence type="predicted"/>
<evidence type="ECO:0000313" key="21">
    <source>
        <dbReference type="Proteomes" id="UP000288805"/>
    </source>
</evidence>
<feature type="compositionally biased region" description="Polar residues" evidence="16">
    <location>
        <begin position="245"/>
        <end position="259"/>
    </location>
</feature>
<feature type="region of interest" description="Disordered" evidence="16">
    <location>
        <begin position="227"/>
        <end position="270"/>
    </location>
</feature>
<keyword evidence="5" id="KW-0479">Metal-binding</keyword>
<evidence type="ECO:0000313" key="20">
    <source>
        <dbReference type="EMBL" id="RVX14555.1"/>
    </source>
</evidence>
<dbReference type="PANTHER" id="PTHR37984:SF5">
    <property type="entry name" value="PROTEIN NYNRIN-LIKE"/>
    <property type="match status" value="1"/>
</dbReference>
<protein>
    <submittedName>
        <fullName evidence="20">Transposon Ty3-G Gag-Pol polyprotein</fullName>
    </submittedName>
</protein>
<keyword evidence="15" id="KW-0862">Zinc</keyword>
<keyword evidence="11" id="KW-0695">RNA-directed DNA polymerase</keyword>
<feature type="domain" description="Reverse transcriptase" evidence="18">
    <location>
        <begin position="535"/>
        <end position="714"/>
    </location>
</feature>
<evidence type="ECO:0000256" key="2">
    <source>
        <dbReference type="ARBA" id="ARBA00022679"/>
    </source>
</evidence>
<keyword evidence="9" id="KW-0460">Magnesium</keyword>
<evidence type="ECO:0000256" key="12">
    <source>
        <dbReference type="ARBA" id="ARBA00022932"/>
    </source>
</evidence>
<evidence type="ECO:0000256" key="3">
    <source>
        <dbReference type="ARBA" id="ARBA00022695"/>
    </source>
</evidence>
<keyword evidence="7" id="KW-0255">Endonuclease</keyword>
<dbReference type="Pfam" id="PF00078">
    <property type="entry name" value="RVT_1"/>
    <property type="match status" value="1"/>
</dbReference>
<dbReference type="FunFam" id="3.30.70.270:FF:000020">
    <property type="entry name" value="Transposon Tf2-6 polyprotein-like Protein"/>
    <property type="match status" value="1"/>
</dbReference>
<keyword evidence="3" id="KW-0548">Nucleotidyltransferase</keyword>
<keyword evidence="15" id="KW-0863">Zinc-finger</keyword>
<keyword evidence="1" id="KW-0645">Protease</keyword>
<dbReference type="InterPro" id="IPR001584">
    <property type="entry name" value="Integrase_cat-core"/>
</dbReference>
<feature type="domain" description="CCHC-type" evidence="17">
    <location>
        <begin position="289"/>
        <end position="304"/>
    </location>
</feature>
<evidence type="ECO:0000256" key="4">
    <source>
        <dbReference type="ARBA" id="ARBA00022722"/>
    </source>
</evidence>
<keyword evidence="14" id="KW-0233">DNA recombination</keyword>
<comment type="caution">
    <text evidence="20">The sequence shown here is derived from an EMBL/GenBank/DDBJ whole genome shotgun (WGS) entry which is preliminary data.</text>
</comment>
<name>A0A438K021_VITVI</name>
<dbReference type="InterPro" id="IPR056924">
    <property type="entry name" value="SH3_Tf2-1"/>
</dbReference>
<evidence type="ECO:0000256" key="5">
    <source>
        <dbReference type="ARBA" id="ARBA00022723"/>
    </source>
</evidence>
<dbReference type="GO" id="GO:0015074">
    <property type="term" value="P:DNA integration"/>
    <property type="evidence" value="ECO:0007669"/>
    <property type="project" value="UniProtKB-KW"/>
</dbReference>
<dbReference type="InterPro" id="IPR043502">
    <property type="entry name" value="DNA/RNA_pol_sf"/>
</dbReference>
<dbReference type="SUPFAM" id="SSF54160">
    <property type="entry name" value="Chromo domain-like"/>
    <property type="match status" value="1"/>
</dbReference>
<evidence type="ECO:0000256" key="13">
    <source>
        <dbReference type="ARBA" id="ARBA00023125"/>
    </source>
</evidence>
<evidence type="ECO:0000259" key="17">
    <source>
        <dbReference type="PROSITE" id="PS50158"/>
    </source>
</evidence>
<keyword evidence="12" id="KW-0239">DNA-directed DNA polymerase</keyword>
<evidence type="ECO:0000256" key="8">
    <source>
        <dbReference type="ARBA" id="ARBA00022801"/>
    </source>
</evidence>
<evidence type="ECO:0000256" key="11">
    <source>
        <dbReference type="ARBA" id="ARBA00022918"/>
    </source>
</evidence>
<dbReference type="InterPro" id="IPR016197">
    <property type="entry name" value="Chromo-like_dom_sf"/>
</dbReference>
<keyword evidence="6" id="KW-0064">Aspartyl protease</keyword>
<dbReference type="InterPro" id="IPR001878">
    <property type="entry name" value="Znf_CCHC"/>
</dbReference>
<dbReference type="SUPFAM" id="SSF56672">
    <property type="entry name" value="DNA/RNA polymerases"/>
    <property type="match status" value="1"/>
</dbReference>
<dbReference type="Gene3D" id="3.10.10.10">
    <property type="entry name" value="HIV Type 1 Reverse Transcriptase, subunit A, domain 1"/>
    <property type="match status" value="1"/>
</dbReference>
<dbReference type="Pfam" id="PF17917">
    <property type="entry name" value="RT_RNaseH"/>
    <property type="match status" value="1"/>
</dbReference>
<dbReference type="PROSITE" id="PS50994">
    <property type="entry name" value="INTEGRASE"/>
    <property type="match status" value="1"/>
</dbReference>
<keyword evidence="2" id="KW-0808">Transferase</keyword>
<keyword evidence="8" id="KW-0378">Hydrolase</keyword>
<dbReference type="SMART" id="SM00343">
    <property type="entry name" value="ZnF_C2HC"/>
    <property type="match status" value="1"/>
</dbReference>
<feature type="compositionally biased region" description="Basic and acidic residues" evidence="16">
    <location>
        <begin position="227"/>
        <end position="241"/>
    </location>
</feature>
<evidence type="ECO:0000259" key="19">
    <source>
        <dbReference type="PROSITE" id="PS50994"/>
    </source>
</evidence>
<feature type="region of interest" description="Disordered" evidence="16">
    <location>
        <begin position="12"/>
        <end position="44"/>
    </location>
</feature>
<dbReference type="Pfam" id="PF17921">
    <property type="entry name" value="Integrase_H2C2"/>
    <property type="match status" value="1"/>
</dbReference>
<evidence type="ECO:0000256" key="15">
    <source>
        <dbReference type="PROSITE-ProRule" id="PRU00047"/>
    </source>
</evidence>
<dbReference type="InterPro" id="IPR036875">
    <property type="entry name" value="Znf_CCHC_sf"/>
</dbReference>
<dbReference type="SUPFAM" id="SSF57756">
    <property type="entry name" value="Retrovirus zinc finger-like domains"/>
    <property type="match status" value="1"/>
</dbReference>
<dbReference type="PROSITE" id="PS50158">
    <property type="entry name" value="ZF_CCHC"/>
    <property type="match status" value="1"/>
</dbReference>
<dbReference type="Pfam" id="PF08284">
    <property type="entry name" value="RVP_2"/>
    <property type="match status" value="1"/>
</dbReference>
<organism evidence="20 21">
    <name type="scientific">Vitis vinifera</name>
    <name type="common">Grape</name>
    <dbReference type="NCBI Taxonomy" id="29760"/>
    <lineage>
        <taxon>Eukaryota</taxon>
        <taxon>Viridiplantae</taxon>
        <taxon>Streptophyta</taxon>
        <taxon>Embryophyta</taxon>
        <taxon>Tracheophyta</taxon>
        <taxon>Spermatophyta</taxon>
        <taxon>Magnoliopsida</taxon>
        <taxon>eudicotyledons</taxon>
        <taxon>Gunneridae</taxon>
        <taxon>Pentapetalae</taxon>
        <taxon>rosids</taxon>
        <taxon>Vitales</taxon>
        <taxon>Vitaceae</taxon>
        <taxon>Viteae</taxon>
        <taxon>Vitis</taxon>
    </lineage>
</organism>
<dbReference type="GO" id="GO:0004519">
    <property type="term" value="F:endonuclease activity"/>
    <property type="evidence" value="ECO:0007669"/>
    <property type="project" value="UniProtKB-KW"/>
</dbReference>
<dbReference type="InterPro" id="IPR050951">
    <property type="entry name" value="Retrovirus_Pol_polyprotein"/>
</dbReference>
<evidence type="ECO:0000256" key="9">
    <source>
        <dbReference type="ARBA" id="ARBA00022842"/>
    </source>
</evidence>
<dbReference type="CDD" id="cd00303">
    <property type="entry name" value="retropepsin_like"/>
    <property type="match status" value="1"/>
</dbReference>
<dbReference type="GO" id="GO:0003677">
    <property type="term" value="F:DNA binding"/>
    <property type="evidence" value="ECO:0007669"/>
    <property type="project" value="UniProtKB-KW"/>
</dbReference>
<dbReference type="PROSITE" id="PS50878">
    <property type="entry name" value="RT_POL"/>
    <property type="match status" value="1"/>
</dbReference>
<reference evidence="20 21" key="1">
    <citation type="journal article" date="2018" name="PLoS Genet.">
        <title>Population sequencing reveals clonal diversity and ancestral inbreeding in the grapevine cultivar Chardonnay.</title>
        <authorList>
            <person name="Roach M.J."/>
            <person name="Johnson D.L."/>
            <person name="Bohlmann J."/>
            <person name="van Vuuren H.J."/>
            <person name="Jones S.J."/>
            <person name="Pretorius I.S."/>
            <person name="Schmidt S.A."/>
            <person name="Borneman A.R."/>
        </authorList>
    </citation>
    <scope>NUCLEOTIDE SEQUENCE [LARGE SCALE GENOMIC DNA]</scope>
    <source>
        <strain evidence="21">cv. Chardonnay</strain>
        <tissue evidence="20">Leaf</tissue>
    </source>
</reference>
<dbReference type="Pfam" id="PF03732">
    <property type="entry name" value="Retrotrans_gag"/>
    <property type="match status" value="1"/>
</dbReference>
<dbReference type="GO" id="GO:0004190">
    <property type="term" value="F:aspartic-type endopeptidase activity"/>
    <property type="evidence" value="ECO:0007669"/>
    <property type="project" value="UniProtKB-KW"/>
</dbReference>
<feature type="domain" description="Integrase catalytic" evidence="19">
    <location>
        <begin position="980"/>
        <end position="1143"/>
    </location>
</feature>
<dbReference type="CDD" id="cd01647">
    <property type="entry name" value="RT_LTR"/>
    <property type="match status" value="1"/>
</dbReference>
<sequence length="1315" mass="150441">MTVTPLEWVLGRDRVDTMPPRRPASSQNSQANDDVPPVEGLPPVSAEGIYRGSSFDDFKKLGPPYFSGATDPTEAEAWILKMEKFFGVIDCSEEQKASYAAFMLDKEADHWWRMTRRLLEDQGPITWRQFREAFYKKYFPDSVRRQKVGEFIRLEQGDMTVAQYEAKFTELSRFSPQLIATEEEKALKFQDGLKPYLKNKISILKLGVYSEVVDRALIAEKDNEELHQYREQQRKRNRSDGAHGNQAQRRSTSGRNQNKGKAAQNLDGACPTCGKKHGGRPCYRETGACFGCGKQGHLIRDCPENRKFITGKPKEENKEDKQKPKAQGRVFAMTHRDAQATSDVVTGTLRIHTLFARVLIDPGSTHSFVSVSFAGLLGLPVASMDFDLIVATPVGDSVVASRMLRNSSYHASVDCFEKRVTFSIPGQPKFSFEGKHVDRPLRMISALRASSLLKKGCQGFLASVVSNESDLKLEDIPIVREYPDVFPEDLPGLPPEREVEFTIDLVPGTGPMSKAPYRMAPVELKELKVQLQELLDKGFIRPSVSPWGAPVLFVKKKDGSMRLCIDYRELNKVTVRNKYPLPRIDDLFDQLQGACVFSKIDLRSGYHQLRVRGEDVPKTAFRTRYGHYEFLVMPFGLTNAPAAFMDLMNRVFKPYLDQFVVVFIDDILVYSRSREEHEGHLSIVLQTLRDKQLYAKLKKCEFWLDRISFLGHVVSNDGISVDPGKVDAVANWRRPSTVTEIRSFLGLAGYYRRFIEGFSKIALPLTKLTQKGVKFEWSDDCECSFQELKNRLVMEVVAYASRQLKPYERNYPTHDLELAAVELNMRQRRWIELLKDYDCIIQYHPGKANVVADALSRKSVGSLAAIRGCQRQLLEELRMQVMEEVKRGSKPDFVLSDDEILRFGTRLCVPNDEDLRRELLEEAHCSKFAIHPGGTKMYKDLRQNYWWSGMKRDIAQFVAQCLVCQQVKAEHQRPAGSLQPLAIPEWKWEHITMDFVIGLPRTLGGNNAIWVIVDRLTKSAHFLPMKVNFSLDRLASLYVKEIVRMHGVPVSIVSDRDPRFTSRFWHSLQKALGTKLSFSTAFHPQTDGQSERVIQVLEDLLRACILDLQGNWDDHLPLVEFAYNNSFQASIGMAPFEALLKAAQSRHKSYADHRRRDLEFEVGDHVFLKVSPMKSVMRFGRKGKLSPRFVGPFEILERVGTLAYKVALPPSLSKVHNVFHVSTLRKYIYDPSHVVELEPIQIFEDLTYEEVPVQIVDVMDKVLRHAVVKLVKVQWSNHSIREATWELEEEMREKHPQLFKTQNSRERKVGVRFQG</sequence>
<gene>
    <name evidence="20" type="primary">TY3B-G_302</name>
    <name evidence="20" type="ORF">CK203_017384</name>
</gene>
<evidence type="ECO:0000256" key="10">
    <source>
        <dbReference type="ARBA" id="ARBA00022908"/>
    </source>
</evidence>
<evidence type="ECO:0000256" key="1">
    <source>
        <dbReference type="ARBA" id="ARBA00022670"/>
    </source>
</evidence>